<dbReference type="KEGG" id="xbc:ELE36_12215"/>
<evidence type="ECO:0000256" key="4">
    <source>
        <dbReference type="SAM" id="MobiDB-lite"/>
    </source>
</evidence>
<dbReference type="InterPro" id="IPR011990">
    <property type="entry name" value="TPR-like_helical_dom_sf"/>
</dbReference>
<dbReference type="SMART" id="SM00460">
    <property type="entry name" value="TGc"/>
    <property type="match status" value="1"/>
</dbReference>
<evidence type="ECO:0000256" key="5">
    <source>
        <dbReference type="SAM" id="Phobius"/>
    </source>
</evidence>
<organism evidence="7 8">
    <name type="scientific">Pseudolysobacter antarcticus</name>
    <dbReference type="NCBI Taxonomy" id="2511995"/>
    <lineage>
        <taxon>Bacteria</taxon>
        <taxon>Pseudomonadati</taxon>
        <taxon>Pseudomonadota</taxon>
        <taxon>Gammaproteobacteria</taxon>
        <taxon>Lysobacterales</taxon>
        <taxon>Rhodanobacteraceae</taxon>
        <taxon>Pseudolysobacter</taxon>
    </lineage>
</organism>
<name>A0A411HKM4_9GAMM</name>
<feature type="repeat" description="TPR" evidence="3">
    <location>
        <begin position="790"/>
        <end position="823"/>
    </location>
</feature>
<feature type="transmembrane region" description="Helical" evidence="5">
    <location>
        <begin position="68"/>
        <end position="86"/>
    </location>
</feature>
<dbReference type="PROSITE" id="PS50293">
    <property type="entry name" value="TPR_REGION"/>
    <property type="match status" value="1"/>
</dbReference>
<evidence type="ECO:0000256" key="3">
    <source>
        <dbReference type="PROSITE-ProRule" id="PRU00339"/>
    </source>
</evidence>
<dbReference type="PANTHER" id="PTHR44858:SF1">
    <property type="entry name" value="UDP-N-ACETYLGLUCOSAMINE--PEPTIDE N-ACETYLGLUCOSAMINYLTRANSFERASE SPINDLY-RELATED"/>
    <property type="match status" value="1"/>
</dbReference>
<evidence type="ECO:0000259" key="6">
    <source>
        <dbReference type="SMART" id="SM00460"/>
    </source>
</evidence>
<dbReference type="SMART" id="SM00028">
    <property type="entry name" value="TPR"/>
    <property type="match status" value="3"/>
</dbReference>
<dbReference type="PROSITE" id="PS50005">
    <property type="entry name" value="TPR"/>
    <property type="match status" value="2"/>
</dbReference>
<reference evidence="7 8" key="1">
    <citation type="submission" date="2019-01" db="EMBL/GenBank/DDBJ databases">
        <title>Pseudolysobacter antarctica gen. nov., sp. nov., isolated from Fildes Peninsula, Antarctica.</title>
        <authorList>
            <person name="Wei Z."/>
            <person name="Peng F."/>
        </authorList>
    </citation>
    <scope>NUCLEOTIDE SEQUENCE [LARGE SCALE GENOMIC DNA]</scope>
    <source>
        <strain evidence="7 8">AQ6-296</strain>
    </source>
</reference>
<keyword evidence="8" id="KW-1185">Reference proteome</keyword>
<evidence type="ECO:0000256" key="1">
    <source>
        <dbReference type="ARBA" id="ARBA00022737"/>
    </source>
</evidence>
<dbReference type="SUPFAM" id="SSF54001">
    <property type="entry name" value="Cysteine proteinases"/>
    <property type="match status" value="1"/>
</dbReference>
<dbReference type="InterPro" id="IPR019734">
    <property type="entry name" value="TPR_rpt"/>
</dbReference>
<dbReference type="Pfam" id="PF01841">
    <property type="entry name" value="Transglut_core"/>
    <property type="match status" value="1"/>
</dbReference>
<dbReference type="Pfam" id="PF13432">
    <property type="entry name" value="TPR_16"/>
    <property type="match status" value="1"/>
</dbReference>
<keyword evidence="5" id="KW-0812">Transmembrane</keyword>
<dbReference type="InterPro" id="IPR050498">
    <property type="entry name" value="Ycf3"/>
</dbReference>
<feature type="domain" description="Transglutaminase-like" evidence="6">
    <location>
        <begin position="408"/>
        <end position="477"/>
    </location>
</feature>
<dbReference type="InterPro" id="IPR024618">
    <property type="entry name" value="DUF3857"/>
</dbReference>
<dbReference type="Gene3D" id="2.60.40.3140">
    <property type="match status" value="1"/>
</dbReference>
<dbReference type="OrthoDB" id="8595007at2"/>
<feature type="repeat" description="TPR" evidence="3">
    <location>
        <begin position="824"/>
        <end position="857"/>
    </location>
</feature>
<dbReference type="InterPro" id="IPR002931">
    <property type="entry name" value="Transglutaminase-like"/>
</dbReference>
<dbReference type="PANTHER" id="PTHR44858">
    <property type="entry name" value="TETRATRICOPEPTIDE REPEAT PROTEIN 6"/>
    <property type="match status" value="1"/>
</dbReference>
<feature type="region of interest" description="Disordered" evidence="4">
    <location>
        <begin position="749"/>
        <end position="770"/>
    </location>
</feature>
<dbReference type="Gene3D" id="1.25.40.10">
    <property type="entry name" value="Tetratricopeptide repeat domain"/>
    <property type="match status" value="1"/>
</dbReference>
<accession>A0A411HKM4</accession>
<dbReference type="SUPFAM" id="SSF48452">
    <property type="entry name" value="TPR-like"/>
    <property type="match status" value="1"/>
</dbReference>
<proteinExistence type="predicted"/>
<sequence length="1013" mass="112661">MHIQRHLSIADVSIFISLVTQELRYTFTDRIAVAQSIQIHQHFTPAQSCMHGTEGLVHKSKRNGFSGIVLWMFVAVVMPAPIFGIAQELPKAPPSHEIKIDENAFRWESRPAWVEPAPAVVPDADLLKRADPLYYALRDTQFLVDAAPALYVHQLLVANETSALSQLGQFEIDLVPAWQQLRLHAIHILRDGKSIDKQASTQIRFLERELGLEHGMYTGQVTASLLIDDVRVGDALDIEFTKLGRNPVFPDRFADAASWDLPTPTRLRRVVLKSPQSHKIQMRLFGPESLPEPKPQRRKDGSLDVLVFEGRDLVAAHPSGYYPAEYSPLRWIEFSEYRDWNEAAAWAAGLFKTTIPDASVVELANTLKSQAGAEARALAALQYVQREIRYFSISLGESSHRPSAPAVTLQRRYGDCKDKAALLIALLKELGIDAQPVLVPSQPGQSLGQKLPSPEHFDHVIVRAVVAGHEYFLDPTVPEQRGRLDAIYSWHEGVDVLIVAADTRQPTHLPTRKVDAAQFEMVEKMNIAAFDQPITLSIDAIARGQFADLVRQSLKQSTTEERTRESLAQITKRYEGAVVVGSQNVQDDSEKNVIIVSATYQLPAKAISDKNGLRFVKFRPTPIFGHLPIPEADRKVAMRISSLPQHYRYEFQLTAPTSVAEARDPQTKTIGKSYFTLQQQSRFRGNVASEIFDMIIPDGIVAMKDLEDYSHEIKKTEELRAVVFLPSGAGAGGKKSGGFMANLLGKNGKEKQADNAAPDPVAQRETEQRESLKHISASLDGNTLADRDRAAALIERGIIYDDLGESDKALVDFDAAIKLAPKNANAYYERGNSLLTKGRFKEAIDSFSRALALGVEDSDGVQTHRGIAEYFSADNTAALDDFAHGANGVSHSPYAMLWYLIAAERFAGGAKPGIVEASRRELGGEWPRPLYGLFTGDRTERDIEKLLAGANPAERKLNSCEAYFYIGEYFLSKHDVVNARIYFSKAIDTGVRFYSEYFEARHELERLDKASAP</sequence>
<evidence type="ECO:0000313" key="7">
    <source>
        <dbReference type="EMBL" id="QBB71053.1"/>
    </source>
</evidence>
<keyword evidence="5" id="KW-0472">Membrane</keyword>
<evidence type="ECO:0000313" key="8">
    <source>
        <dbReference type="Proteomes" id="UP000291562"/>
    </source>
</evidence>
<gene>
    <name evidence="7" type="ORF">ELE36_12215</name>
</gene>
<keyword evidence="5" id="KW-1133">Transmembrane helix</keyword>
<protein>
    <submittedName>
        <fullName evidence="7">DUF3857 domain-containing protein</fullName>
    </submittedName>
</protein>
<dbReference type="Gene3D" id="3.10.620.30">
    <property type="match status" value="1"/>
</dbReference>
<keyword evidence="1" id="KW-0677">Repeat</keyword>
<evidence type="ECO:0000256" key="2">
    <source>
        <dbReference type="ARBA" id="ARBA00022803"/>
    </source>
</evidence>
<dbReference type="EMBL" id="CP035704">
    <property type="protein sequence ID" value="QBB71053.1"/>
    <property type="molecule type" value="Genomic_DNA"/>
</dbReference>
<dbReference type="InterPro" id="IPR038765">
    <property type="entry name" value="Papain-like_cys_pep_sf"/>
</dbReference>
<keyword evidence="2 3" id="KW-0802">TPR repeat</keyword>
<dbReference type="Proteomes" id="UP000291562">
    <property type="component" value="Chromosome"/>
</dbReference>
<dbReference type="Pfam" id="PF12969">
    <property type="entry name" value="DUF3857"/>
    <property type="match status" value="1"/>
</dbReference>
<dbReference type="AlphaFoldDB" id="A0A411HKM4"/>